<evidence type="ECO:0000256" key="1">
    <source>
        <dbReference type="SAM" id="MobiDB-lite"/>
    </source>
</evidence>
<evidence type="ECO:0000313" key="2">
    <source>
        <dbReference type="Proteomes" id="UP000887565"/>
    </source>
</evidence>
<reference evidence="3" key="1">
    <citation type="submission" date="2022-11" db="UniProtKB">
        <authorList>
            <consortium name="WormBaseParasite"/>
        </authorList>
    </citation>
    <scope>IDENTIFICATION</scope>
</reference>
<accession>A0A915KY06</accession>
<dbReference type="Proteomes" id="UP000887565">
    <property type="component" value="Unplaced"/>
</dbReference>
<protein>
    <submittedName>
        <fullName evidence="3">Uncharacterized protein</fullName>
    </submittedName>
</protein>
<dbReference type="WBParaSite" id="nRc.2.0.1.t43364-RA">
    <property type="protein sequence ID" value="nRc.2.0.1.t43364-RA"/>
    <property type="gene ID" value="nRc.2.0.1.g43364"/>
</dbReference>
<evidence type="ECO:0000313" key="3">
    <source>
        <dbReference type="WBParaSite" id="nRc.2.0.1.t43364-RA"/>
    </source>
</evidence>
<feature type="compositionally biased region" description="Low complexity" evidence="1">
    <location>
        <begin position="22"/>
        <end position="36"/>
    </location>
</feature>
<feature type="region of interest" description="Disordered" evidence="1">
    <location>
        <begin position="15"/>
        <end position="47"/>
    </location>
</feature>
<sequence>MTTISKEMRMNAYCGPVEQPHSSSSSDDIGSSPGKSMTKPTHGWTSRRTPIFGDRKAVAIGKGEASMMLTSLLMAHNISPKALATSVSELVAAANGCCWAIAASIWAPLTDDLRRGVCWNSGWRPLGSKTTGGASAPYISWYNMTTLKLPVIFGIIEGFKVTCVAYFGGGGGKAGVSASAGTTAAAEDPMLITQTG</sequence>
<dbReference type="AlphaFoldDB" id="A0A915KY06"/>
<name>A0A915KY06_ROMCU</name>
<keyword evidence="2" id="KW-1185">Reference proteome</keyword>
<organism evidence="2 3">
    <name type="scientific">Romanomermis culicivorax</name>
    <name type="common">Nematode worm</name>
    <dbReference type="NCBI Taxonomy" id="13658"/>
    <lineage>
        <taxon>Eukaryota</taxon>
        <taxon>Metazoa</taxon>
        <taxon>Ecdysozoa</taxon>
        <taxon>Nematoda</taxon>
        <taxon>Enoplea</taxon>
        <taxon>Dorylaimia</taxon>
        <taxon>Mermithida</taxon>
        <taxon>Mermithoidea</taxon>
        <taxon>Mermithidae</taxon>
        <taxon>Romanomermis</taxon>
    </lineage>
</organism>
<proteinExistence type="predicted"/>